<dbReference type="Pfam" id="PF00350">
    <property type="entry name" value="Dynamin_N"/>
    <property type="match status" value="1"/>
</dbReference>
<organism evidence="4 5">
    <name type="scientific">Agromyces mariniharenae</name>
    <dbReference type="NCBI Taxonomy" id="2604423"/>
    <lineage>
        <taxon>Bacteria</taxon>
        <taxon>Bacillati</taxon>
        <taxon>Actinomycetota</taxon>
        <taxon>Actinomycetes</taxon>
        <taxon>Micrococcales</taxon>
        <taxon>Microbacteriaceae</taxon>
        <taxon>Agromyces</taxon>
    </lineage>
</organism>
<protein>
    <submittedName>
        <fullName evidence="4">Isoniazid-inducible protein iniA</fullName>
    </submittedName>
</protein>
<keyword evidence="5" id="KW-1185">Reference proteome</keyword>
<dbReference type="SUPFAM" id="SSF52540">
    <property type="entry name" value="P-loop containing nucleoside triphosphate hydrolases"/>
    <property type="match status" value="1"/>
</dbReference>
<dbReference type="AlphaFoldDB" id="A0A5S4V2J7"/>
<keyword evidence="2" id="KW-0812">Transmembrane</keyword>
<dbReference type="Gene3D" id="3.40.50.300">
    <property type="entry name" value="P-loop containing nucleotide triphosphate hydrolases"/>
    <property type="match status" value="1"/>
</dbReference>
<keyword evidence="2" id="KW-0472">Membrane</keyword>
<accession>A0A5S4V2J7</accession>
<name>A0A5S4V2J7_9MICO</name>
<keyword evidence="2" id="KW-1133">Transmembrane helix</keyword>
<feature type="region of interest" description="Disordered" evidence="1">
    <location>
        <begin position="604"/>
        <end position="639"/>
    </location>
</feature>
<reference evidence="4 5" key="1">
    <citation type="submission" date="2019-08" db="EMBL/GenBank/DDBJ databases">
        <authorList>
            <person name="Hu J."/>
        </authorList>
    </citation>
    <scope>NUCLEOTIDE SEQUENCE [LARGE SCALE GENOMIC DNA]</scope>
    <source>
        <strain evidence="4 5">NEAU-184</strain>
    </source>
</reference>
<dbReference type="PANTHER" id="PTHR43681">
    <property type="entry name" value="TRANSMEMBRANE GTPASE FZO"/>
    <property type="match status" value="1"/>
</dbReference>
<evidence type="ECO:0000256" key="2">
    <source>
        <dbReference type="SAM" id="Phobius"/>
    </source>
</evidence>
<evidence type="ECO:0000259" key="3">
    <source>
        <dbReference type="Pfam" id="PF00350"/>
    </source>
</evidence>
<dbReference type="EMBL" id="VSSB01000001">
    <property type="protein sequence ID" value="TYL52229.1"/>
    <property type="molecule type" value="Genomic_DNA"/>
</dbReference>
<comment type="caution">
    <text evidence="4">The sequence shown here is derived from an EMBL/GenBank/DDBJ whole genome shotgun (WGS) entry which is preliminary data.</text>
</comment>
<dbReference type="RefSeq" id="WP_148731630.1">
    <property type="nucleotide sequence ID" value="NZ_VSSB01000001.1"/>
</dbReference>
<feature type="transmembrane region" description="Helical" evidence="2">
    <location>
        <begin position="463"/>
        <end position="488"/>
    </location>
</feature>
<dbReference type="InterPro" id="IPR051943">
    <property type="entry name" value="TRAFAC_Dynamin-like_GTPase"/>
</dbReference>
<dbReference type="Proteomes" id="UP000325243">
    <property type="component" value="Unassembled WGS sequence"/>
</dbReference>
<dbReference type="InterPro" id="IPR045063">
    <property type="entry name" value="Dynamin_N"/>
</dbReference>
<dbReference type="InterPro" id="IPR027417">
    <property type="entry name" value="P-loop_NTPase"/>
</dbReference>
<proteinExistence type="predicted"/>
<evidence type="ECO:0000313" key="4">
    <source>
        <dbReference type="EMBL" id="TYL52229.1"/>
    </source>
</evidence>
<feature type="compositionally biased region" description="Low complexity" evidence="1">
    <location>
        <begin position="622"/>
        <end position="633"/>
    </location>
</feature>
<sequence>MHQLIELVDQGIALAGSGDRADLRRRLEQTRERILDPSVRVIVVGEFKQGKSQLINALVNAPVCPVDDDIATAVPTSVRHGETSAAWVVPQRADGGPVDAEGRPRRIPVPIGDLPRYVSERAKPGGEPEVHAAEVELPRKLLRGGLTLIDSPGVGGLNSAHALTTLATLPSTNAMLFVSDASQEYTEPEIQFLRHAMRICPNVACVLTKVDMYPQWRRVEELDRAHLAAIDPDIRLFPVSSNLRLAAMKAEDPELNIESGFADLTAYLRRDIVGRAELLQRRSSAVDLVSTTEHLRLSIDTEMSALVNPEKTPEIIAELEATKGRADELRRNSSRWQITLNDGATDLISDMEHDLRDRMRQIQREAEDAIDEGDPGPVWDQIVEWFEQRVSSAVTDTFVWTQERAQWLSAKVARHFTEDEISLPTIHVDDTRDVLDPVADMATLESGRLGAMQKFYIGLKGSYGGVLMVGIITGIVGMSIINPLSLAAGAVIGRKAYKDDTAARLLRRRTEAKALIRRQVDDVVFQVGKQLKDRLRLVQRITRDHFTAIADEHHRSLADSVLAAQKAATMYANERDRRVADLKRDLQRVDALSARARAIESAAAAAQAAADATTPTGRERAAAASAGSSTRSTIEVGRA</sequence>
<evidence type="ECO:0000256" key="1">
    <source>
        <dbReference type="SAM" id="MobiDB-lite"/>
    </source>
</evidence>
<dbReference type="PANTHER" id="PTHR43681:SF1">
    <property type="entry name" value="SARCALUMENIN"/>
    <property type="match status" value="1"/>
</dbReference>
<evidence type="ECO:0000313" key="5">
    <source>
        <dbReference type="Proteomes" id="UP000325243"/>
    </source>
</evidence>
<feature type="domain" description="Dynamin N-terminal" evidence="3">
    <location>
        <begin position="41"/>
        <end position="208"/>
    </location>
</feature>
<gene>
    <name evidence="4" type="ORF">FYC51_00145</name>
</gene>